<comment type="caution">
    <text evidence="3">The sequence shown here is derived from an EMBL/GenBank/DDBJ whole genome shotgun (WGS) entry which is preliminary data.</text>
</comment>
<protein>
    <submittedName>
        <fullName evidence="3">Uncharacterized protein</fullName>
    </submittedName>
</protein>
<accession>A0A011QJE1</accession>
<evidence type="ECO:0000256" key="1">
    <source>
        <dbReference type="SAM" id="Coils"/>
    </source>
</evidence>
<evidence type="ECO:0000313" key="3">
    <source>
        <dbReference type="EMBL" id="EXI78949.1"/>
    </source>
</evidence>
<evidence type="ECO:0000313" key="4">
    <source>
        <dbReference type="Proteomes" id="UP000021816"/>
    </source>
</evidence>
<name>A0A011QJE1_9PROT</name>
<reference evidence="3 4" key="1">
    <citation type="submission" date="2014-02" db="EMBL/GenBank/DDBJ databases">
        <title>Expanding our view of genomic diversity in Candidatus Accumulibacter clades.</title>
        <authorList>
            <person name="Skennerton C.T."/>
            <person name="Barr J.J."/>
            <person name="Slater F.R."/>
            <person name="Bond P.L."/>
            <person name="Tyson G.W."/>
        </authorList>
    </citation>
    <scope>NUCLEOTIDE SEQUENCE [LARGE SCALE GENOMIC DNA]</scope>
    <source>
        <strain evidence="4">BA-92</strain>
    </source>
</reference>
<evidence type="ECO:0000256" key="2">
    <source>
        <dbReference type="SAM" id="SignalP"/>
    </source>
</evidence>
<dbReference type="EMBL" id="JEMX01000061">
    <property type="protein sequence ID" value="EXI78949.1"/>
    <property type="molecule type" value="Genomic_DNA"/>
</dbReference>
<feature type="chain" id="PRO_5001462324" evidence="2">
    <location>
        <begin position="26"/>
        <end position="374"/>
    </location>
</feature>
<organism evidence="3 4">
    <name type="scientific">Candidatus Accumulibacter appositus</name>
    <dbReference type="NCBI Taxonomy" id="1454003"/>
    <lineage>
        <taxon>Bacteria</taxon>
        <taxon>Pseudomonadati</taxon>
        <taxon>Pseudomonadota</taxon>
        <taxon>Betaproteobacteria</taxon>
        <taxon>Candidatus Accumulibacter</taxon>
    </lineage>
</organism>
<proteinExistence type="predicted"/>
<sequence>MIKVNFKIALQSAALFICFISATQAVTSVCDIALQSRAFNTNDYASTSSIVLNKRDDACQSKYDSRKEAIDSARSSGATIGYGGFSFGASDARKESSGKWSISDSRFCNASAKELDSFTSVRVRQQVADIALSAWSECIGSVESNQLYATFSPNANGSGITGTLYRSVSRGGVGTITGIVVAGAPGSSSGADGSIVNCMIGTTVVTPNMTQAITIDRTDIAFQCTKTSDHHILKVAISTTQGDTPWMSLPAPVQIENKKIEETNSALFTLRGRIDELEGKVASLDNNMTAITALVSSHSSAVTDLNSKVSVLQAQPRFVWKKGNNGTVSCNTYCGDSKWEGFAGTCVSAAININDSASCGVAFGGPTHCLCATR</sequence>
<dbReference type="Gene3D" id="1.20.5.340">
    <property type="match status" value="1"/>
</dbReference>
<dbReference type="AlphaFoldDB" id="A0A011QJE1"/>
<gene>
    <name evidence="3" type="ORF">AW10_02591</name>
</gene>
<feature type="coiled-coil region" evidence="1">
    <location>
        <begin position="267"/>
        <end position="294"/>
    </location>
</feature>
<feature type="signal peptide" evidence="2">
    <location>
        <begin position="1"/>
        <end position="25"/>
    </location>
</feature>
<keyword evidence="2" id="KW-0732">Signal</keyword>
<dbReference type="Proteomes" id="UP000021816">
    <property type="component" value="Unassembled WGS sequence"/>
</dbReference>
<keyword evidence="1" id="KW-0175">Coiled coil</keyword>